<organism evidence="1 2">
    <name type="scientific">Streptomyces boncukensis</name>
    <dbReference type="NCBI Taxonomy" id="2711219"/>
    <lineage>
        <taxon>Bacteria</taxon>
        <taxon>Bacillati</taxon>
        <taxon>Actinomycetota</taxon>
        <taxon>Actinomycetes</taxon>
        <taxon>Kitasatosporales</taxon>
        <taxon>Streptomycetaceae</taxon>
        <taxon>Streptomyces</taxon>
    </lineage>
</organism>
<dbReference type="AlphaFoldDB" id="A0A6G4WWD2"/>
<keyword evidence="2" id="KW-1185">Reference proteome</keyword>
<dbReference type="RefSeq" id="WP_165298857.1">
    <property type="nucleotide sequence ID" value="NZ_JAAKZZ010000100.1"/>
</dbReference>
<sequence>MADDRAGLRARYIAALKGAHRTHPCPVLGHTYWSGCVHYDASGRFAGVGSCHTARRADAVLAVRDEEMEELRAELVAELAQHQFTLRQRNARSVRLLQLRDLAVQGDVEALTTAAQDLGAASVADHRPGDGEQDQLAAELAARPTRAEVLREAADVIDADSSISAAVHATAALRRLALADEAQADAGPTPLRWGLDDIEYGDDDSVTVLLSGPAGEPYVLELSSDRAVILSDDLAGPEAGEGDV</sequence>
<reference evidence="1 2" key="1">
    <citation type="submission" date="2020-02" db="EMBL/GenBank/DDBJ databases">
        <title>Whole-genome analyses of novel actinobacteria.</title>
        <authorList>
            <person name="Sahin N."/>
            <person name="Tatar D."/>
        </authorList>
    </citation>
    <scope>NUCLEOTIDE SEQUENCE [LARGE SCALE GENOMIC DNA]</scope>
    <source>
        <strain evidence="1 2">SB3404</strain>
    </source>
</reference>
<accession>A0A6G4WWD2</accession>
<protein>
    <submittedName>
        <fullName evidence="1">Uncharacterized protein</fullName>
    </submittedName>
</protein>
<evidence type="ECO:0000313" key="2">
    <source>
        <dbReference type="Proteomes" id="UP000477722"/>
    </source>
</evidence>
<proteinExistence type="predicted"/>
<comment type="caution">
    <text evidence="1">The sequence shown here is derived from an EMBL/GenBank/DDBJ whole genome shotgun (WGS) entry which is preliminary data.</text>
</comment>
<dbReference type="Proteomes" id="UP000477722">
    <property type="component" value="Unassembled WGS sequence"/>
</dbReference>
<dbReference type="EMBL" id="JAAKZZ010000100">
    <property type="protein sequence ID" value="NGO69162.1"/>
    <property type="molecule type" value="Genomic_DNA"/>
</dbReference>
<evidence type="ECO:0000313" key="1">
    <source>
        <dbReference type="EMBL" id="NGO69162.1"/>
    </source>
</evidence>
<gene>
    <name evidence="1" type="ORF">G5C65_12505</name>
</gene>
<name>A0A6G4WWD2_9ACTN</name>